<dbReference type="Pfam" id="PF14028">
    <property type="entry name" value="Lant_dehydr_C"/>
    <property type="match status" value="1"/>
</dbReference>
<name>A0A421B5E0_9PSEU</name>
<organism evidence="2 3">
    <name type="scientific">Actinokineospora cianjurensis</name>
    <dbReference type="NCBI Taxonomy" id="585224"/>
    <lineage>
        <taxon>Bacteria</taxon>
        <taxon>Bacillati</taxon>
        <taxon>Actinomycetota</taxon>
        <taxon>Actinomycetes</taxon>
        <taxon>Pseudonocardiales</taxon>
        <taxon>Pseudonocardiaceae</taxon>
        <taxon>Actinokineospora</taxon>
    </lineage>
</organism>
<feature type="domain" description="Thiopeptide-type bacteriocin biosynthesis" evidence="1">
    <location>
        <begin position="4"/>
        <end position="336"/>
    </location>
</feature>
<evidence type="ECO:0000259" key="1">
    <source>
        <dbReference type="Pfam" id="PF14028"/>
    </source>
</evidence>
<gene>
    <name evidence="2" type="ORF">CLV68_3969</name>
</gene>
<dbReference type="InterPro" id="IPR054643">
    <property type="entry name" value="TbtD_PbtD_pyrid"/>
</dbReference>
<dbReference type="EMBL" id="RCDD01000002">
    <property type="protein sequence ID" value="RLK59480.1"/>
    <property type="molecule type" value="Genomic_DNA"/>
</dbReference>
<evidence type="ECO:0000313" key="3">
    <source>
        <dbReference type="Proteomes" id="UP000282454"/>
    </source>
</evidence>
<dbReference type="NCBIfam" id="NF045556">
    <property type="entry name" value="TbtD_PbtD_pyrid"/>
    <property type="match status" value="1"/>
</dbReference>
<comment type="caution">
    <text evidence="2">The sequence shown here is derived from an EMBL/GenBank/DDBJ whole genome shotgun (WGS) entry which is preliminary data.</text>
</comment>
<proteinExistence type="predicted"/>
<dbReference type="AlphaFoldDB" id="A0A421B5E0"/>
<sequence length="361" mass="39915">MTQWHAVHIHYHDDPDPLIIGGIRPLFQRLAGVVTGMYYTRHWRLGPHLRLRFRCTERAFARAVRPAVEDVIGGFLAARPSTSELDPDSFLTAHQRLADLEQEPGALVPWHPDNSFHVADQTPRVEVHGGLAMADLLDDFYSDTTELALQTTQRVPRGSARLALGFDLMVAVAHALSGVGITGGCLSYRSHAEAFLCTFPEGTGLRPAWDDHYRLHSSALLARLRNVTAGLGNGGAAESPITAWVEVLNDYQGRATRLMDQGLFAMPQGDARSELDLARRSPLHQAGFANPRWLEVRESAGFLLYRLMINYTYLHLSRLGVAPVERFQLCHLAASAVEDLHGVSALSMMTYGVNAPLPETR</sequence>
<dbReference type="RefSeq" id="WP_170224452.1">
    <property type="nucleotide sequence ID" value="NZ_RCDD01000002.1"/>
</dbReference>
<accession>A0A421B5E0</accession>
<protein>
    <submittedName>
        <fullName evidence="2">Lantibiotic biosynthesis dehydratase-like protein</fullName>
    </submittedName>
</protein>
<dbReference type="InterPro" id="IPR023809">
    <property type="entry name" value="Thiopep_bacteriocin_synth_dom"/>
</dbReference>
<dbReference type="Proteomes" id="UP000282454">
    <property type="component" value="Unassembled WGS sequence"/>
</dbReference>
<keyword evidence="3" id="KW-1185">Reference proteome</keyword>
<evidence type="ECO:0000313" key="2">
    <source>
        <dbReference type="EMBL" id="RLK59480.1"/>
    </source>
</evidence>
<reference evidence="2 3" key="1">
    <citation type="submission" date="2018-10" db="EMBL/GenBank/DDBJ databases">
        <title>Genomic Encyclopedia of Archaeal and Bacterial Type Strains, Phase II (KMG-II): from individual species to whole genera.</title>
        <authorList>
            <person name="Goeker M."/>
        </authorList>
    </citation>
    <scope>NUCLEOTIDE SEQUENCE [LARGE SCALE GENOMIC DNA]</scope>
    <source>
        <strain evidence="2 3">DSM 45657</strain>
    </source>
</reference>